<gene>
    <name evidence="1" type="ORF">EVAR_172_1</name>
</gene>
<proteinExistence type="predicted"/>
<protein>
    <submittedName>
        <fullName evidence="1">Uncharacterized protein</fullName>
    </submittedName>
</protein>
<evidence type="ECO:0000313" key="2">
    <source>
        <dbReference type="Proteomes" id="UP000299102"/>
    </source>
</evidence>
<dbReference type="EMBL" id="BGZK01000001">
    <property type="protein sequence ID" value="GBO98630.1"/>
    <property type="molecule type" value="Genomic_DNA"/>
</dbReference>
<dbReference type="Proteomes" id="UP000299102">
    <property type="component" value="Unassembled WGS sequence"/>
</dbReference>
<accession>A0A4C1SC26</accession>
<reference evidence="1 2" key="1">
    <citation type="journal article" date="2019" name="Commun. Biol.">
        <title>The bagworm genome reveals a unique fibroin gene that provides high tensile strength.</title>
        <authorList>
            <person name="Kono N."/>
            <person name="Nakamura H."/>
            <person name="Ohtoshi R."/>
            <person name="Tomita M."/>
            <person name="Numata K."/>
            <person name="Arakawa K."/>
        </authorList>
    </citation>
    <scope>NUCLEOTIDE SEQUENCE [LARGE SCALE GENOMIC DNA]</scope>
</reference>
<sequence length="97" mass="10905">MLPSKDLYQFVAIIIVDKAGNPGWVSGAINLITPEREPRTSVGDELRPSGSRRAVIYKDNRRPRKRTVCLSGPRMMLRSRARCTSTRTSKTAFSKLL</sequence>
<evidence type="ECO:0000313" key="1">
    <source>
        <dbReference type="EMBL" id="GBO98630.1"/>
    </source>
</evidence>
<dbReference type="AlphaFoldDB" id="A0A4C1SC26"/>
<comment type="caution">
    <text evidence="1">The sequence shown here is derived from an EMBL/GenBank/DDBJ whole genome shotgun (WGS) entry which is preliminary data.</text>
</comment>
<name>A0A4C1SC26_EUMVA</name>
<organism evidence="1 2">
    <name type="scientific">Eumeta variegata</name>
    <name type="common">Bagworm moth</name>
    <name type="synonym">Eumeta japonica</name>
    <dbReference type="NCBI Taxonomy" id="151549"/>
    <lineage>
        <taxon>Eukaryota</taxon>
        <taxon>Metazoa</taxon>
        <taxon>Ecdysozoa</taxon>
        <taxon>Arthropoda</taxon>
        <taxon>Hexapoda</taxon>
        <taxon>Insecta</taxon>
        <taxon>Pterygota</taxon>
        <taxon>Neoptera</taxon>
        <taxon>Endopterygota</taxon>
        <taxon>Lepidoptera</taxon>
        <taxon>Glossata</taxon>
        <taxon>Ditrysia</taxon>
        <taxon>Tineoidea</taxon>
        <taxon>Psychidae</taxon>
        <taxon>Oiketicinae</taxon>
        <taxon>Eumeta</taxon>
    </lineage>
</organism>
<keyword evidence="2" id="KW-1185">Reference proteome</keyword>